<proteinExistence type="predicted"/>
<dbReference type="Proteomes" id="UP000644756">
    <property type="component" value="Unassembled WGS sequence"/>
</dbReference>
<sequence length="218" mass="24807">MKLNYQDKLVMIGDSITDCGRKQPVGEGLFEAVGKGYVALVDALLTSTYPELAIRVVNMGTSGNTVRDLKARWDSDVSELNPNWLSIMIGINDVWRQFDQPNMTESHVYLVEYEQTLEELILRTKPQVQGLILMTPFYIEPNREDLMRATMDEYGAVVRRLAVKHEVLFVDTQAAFDRVMTSIYPATLAWDRVHPNMTGHAVLARAFLKAIGYQYETK</sequence>
<dbReference type="AlphaFoldDB" id="A0A917CRM8"/>
<dbReference type="InterPro" id="IPR036514">
    <property type="entry name" value="SGNH_hydro_sf"/>
</dbReference>
<organism evidence="2 3">
    <name type="scientific">Paenibacillus abyssi</name>
    <dbReference type="NCBI Taxonomy" id="1340531"/>
    <lineage>
        <taxon>Bacteria</taxon>
        <taxon>Bacillati</taxon>
        <taxon>Bacillota</taxon>
        <taxon>Bacilli</taxon>
        <taxon>Bacillales</taxon>
        <taxon>Paenibacillaceae</taxon>
        <taxon>Paenibacillus</taxon>
    </lineage>
</organism>
<dbReference type="SUPFAM" id="SSF52266">
    <property type="entry name" value="SGNH hydrolase"/>
    <property type="match status" value="1"/>
</dbReference>
<dbReference type="EMBL" id="BMGR01000003">
    <property type="protein sequence ID" value="GGF96621.1"/>
    <property type="molecule type" value="Genomic_DNA"/>
</dbReference>
<feature type="domain" description="SGNH hydrolase-type esterase" evidence="1">
    <location>
        <begin position="12"/>
        <end position="202"/>
    </location>
</feature>
<gene>
    <name evidence="2" type="ORF">GCM10010916_12320</name>
</gene>
<evidence type="ECO:0000313" key="2">
    <source>
        <dbReference type="EMBL" id="GGF96621.1"/>
    </source>
</evidence>
<name>A0A917CRM8_9BACL</name>
<keyword evidence="3" id="KW-1185">Reference proteome</keyword>
<dbReference type="PANTHER" id="PTHR30383:SF5">
    <property type="entry name" value="SGNH HYDROLASE-TYPE ESTERASE DOMAIN-CONTAINING PROTEIN"/>
    <property type="match status" value="1"/>
</dbReference>
<dbReference type="Pfam" id="PF13472">
    <property type="entry name" value="Lipase_GDSL_2"/>
    <property type="match status" value="1"/>
</dbReference>
<dbReference type="InterPro" id="IPR051532">
    <property type="entry name" value="Ester_Hydrolysis_Enzymes"/>
</dbReference>
<dbReference type="PANTHER" id="PTHR30383">
    <property type="entry name" value="THIOESTERASE 1/PROTEASE 1/LYSOPHOSPHOLIPASE L1"/>
    <property type="match status" value="1"/>
</dbReference>
<dbReference type="Gene3D" id="3.40.50.1110">
    <property type="entry name" value="SGNH hydrolase"/>
    <property type="match status" value="1"/>
</dbReference>
<comment type="caution">
    <text evidence="2">The sequence shown here is derived from an EMBL/GenBank/DDBJ whole genome shotgun (WGS) entry which is preliminary data.</text>
</comment>
<protein>
    <submittedName>
        <fullName evidence="2">Lipase</fullName>
    </submittedName>
</protein>
<dbReference type="CDD" id="cd01834">
    <property type="entry name" value="SGNH_hydrolase_like_2"/>
    <property type="match status" value="1"/>
</dbReference>
<evidence type="ECO:0000259" key="1">
    <source>
        <dbReference type="Pfam" id="PF13472"/>
    </source>
</evidence>
<reference evidence="2" key="2">
    <citation type="submission" date="2020-09" db="EMBL/GenBank/DDBJ databases">
        <authorList>
            <person name="Sun Q."/>
            <person name="Zhou Y."/>
        </authorList>
    </citation>
    <scope>NUCLEOTIDE SEQUENCE</scope>
    <source>
        <strain evidence="2">CGMCC 1.12987</strain>
    </source>
</reference>
<dbReference type="GO" id="GO:0004622">
    <property type="term" value="F:phosphatidylcholine lysophospholipase activity"/>
    <property type="evidence" value="ECO:0007669"/>
    <property type="project" value="TreeGrafter"/>
</dbReference>
<reference evidence="2" key="1">
    <citation type="journal article" date="2014" name="Int. J. Syst. Evol. Microbiol.">
        <title>Complete genome sequence of Corynebacterium casei LMG S-19264T (=DSM 44701T), isolated from a smear-ripened cheese.</title>
        <authorList>
            <consortium name="US DOE Joint Genome Institute (JGI-PGF)"/>
            <person name="Walter F."/>
            <person name="Albersmeier A."/>
            <person name="Kalinowski J."/>
            <person name="Ruckert C."/>
        </authorList>
    </citation>
    <scope>NUCLEOTIDE SEQUENCE</scope>
    <source>
        <strain evidence="2">CGMCC 1.12987</strain>
    </source>
</reference>
<dbReference type="InterPro" id="IPR013830">
    <property type="entry name" value="SGNH_hydro"/>
</dbReference>
<dbReference type="RefSeq" id="WP_188529978.1">
    <property type="nucleotide sequence ID" value="NZ_BMGR01000003.1"/>
</dbReference>
<evidence type="ECO:0000313" key="3">
    <source>
        <dbReference type="Proteomes" id="UP000644756"/>
    </source>
</evidence>
<accession>A0A917CRM8</accession>